<dbReference type="Pfam" id="PF14017">
    <property type="entry name" value="DUF4233"/>
    <property type="match status" value="1"/>
</dbReference>
<dbReference type="AlphaFoldDB" id="A0A4R5CIM0"/>
<dbReference type="EMBL" id="SMKZ01000056">
    <property type="protein sequence ID" value="TDE00052.1"/>
    <property type="molecule type" value="Genomic_DNA"/>
</dbReference>
<feature type="transmembrane region" description="Helical" evidence="1">
    <location>
        <begin position="27"/>
        <end position="46"/>
    </location>
</feature>
<evidence type="ECO:0000256" key="1">
    <source>
        <dbReference type="SAM" id="Phobius"/>
    </source>
</evidence>
<reference evidence="2 3" key="1">
    <citation type="submission" date="2019-03" db="EMBL/GenBank/DDBJ databases">
        <title>Draft genome sequences of novel Actinobacteria.</title>
        <authorList>
            <person name="Sahin N."/>
            <person name="Ay H."/>
            <person name="Saygin H."/>
        </authorList>
    </citation>
    <scope>NUCLEOTIDE SEQUENCE [LARGE SCALE GENOMIC DNA]</scope>
    <source>
        <strain evidence="2 3">5K138</strain>
    </source>
</reference>
<dbReference type="OrthoDB" id="3267755at2"/>
<keyword evidence="1" id="KW-0812">Transmembrane</keyword>
<name>A0A4R5CIM0_9ACTN</name>
<dbReference type="InterPro" id="IPR025327">
    <property type="entry name" value="DUF4233"/>
</dbReference>
<keyword evidence="1" id="KW-0472">Membrane</keyword>
<comment type="caution">
    <text evidence="2">The sequence shown here is derived from an EMBL/GenBank/DDBJ whole genome shotgun (WGS) entry which is preliminary data.</text>
</comment>
<proteinExistence type="predicted"/>
<dbReference type="Proteomes" id="UP000294739">
    <property type="component" value="Unassembled WGS sequence"/>
</dbReference>
<keyword evidence="1" id="KW-1133">Transmembrane helix</keyword>
<sequence length="110" mass="11063">MILSVEALVVLLAVPVAINVSDVGTGAAWLGGGAVAVLCVLGAGMVRRGRPGYVVGSVAQVAALATGIVVPAMLVLAGIFALMWFVLLRIGPEVERVKAAREAAARDGDA</sequence>
<evidence type="ECO:0000313" key="2">
    <source>
        <dbReference type="EMBL" id="TDE00052.1"/>
    </source>
</evidence>
<dbReference type="InParanoid" id="A0A4R5CIM0"/>
<protein>
    <submittedName>
        <fullName evidence="2">DUF4233 domain-containing protein</fullName>
    </submittedName>
</protein>
<gene>
    <name evidence="2" type="ORF">E1269_26750</name>
</gene>
<evidence type="ECO:0000313" key="3">
    <source>
        <dbReference type="Proteomes" id="UP000294739"/>
    </source>
</evidence>
<feature type="transmembrane region" description="Helical" evidence="1">
    <location>
        <begin position="58"/>
        <end position="87"/>
    </location>
</feature>
<accession>A0A4R5CIM0</accession>
<keyword evidence="3" id="KW-1185">Reference proteome</keyword>
<organism evidence="2 3">
    <name type="scientific">Jiangella asiatica</name>
    <dbReference type="NCBI Taxonomy" id="2530372"/>
    <lineage>
        <taxon>Bacteria</taxon>
        <taxon>Bacillati</taxon>
        <taxon>Actinomycetota</taxon>
        <taxon>Actinomycetes</taxon>
        <taxon>Jiangellales</taxon>
        <taxon>Jiangellaceae</taxon>
        <taxon>Jiangella</taxon>
    </lineage>
</organism>